<dbReference type="InterPro" id="IPR003594">
    <property type="entry name" value="HATPase_dom"/>
</dbReference>
<dbReference type="PANTHER" id="PTHR43065:SF46">
    <property type="entry name" value="C4-DICARBOXYLATE TRANSPORT SENSOR PROTEIN DCTB"/>
    <property type="match status" value="1"/>
</dbReference>
<dbReference type="PROSITE" id="PS50109">
    <property type="entry name" value="HIS_KIN"/>
    <property type="match status" value="1"/>
</dbReference>
<keyword evidence="9" id="KW-0472">Membrane</keyword>
<keyword evidence="4" id="KW-0808">Transferase</keyword>
<dbReference type="RefSeq" id="WP_164694267.1">
    <property type="nucleotide sequence ID" value="NZ_JAAIKB010000003.1"/>
</dbReference>
<dbReference type="CDD" id="cd00130">
    <property type="entry name" value="PAS"/>
    <property type="match status" value="1"/>
</dbReference>
<evidence type="ECO:0000256" key="3">
    <source>
        <dbReference type="ARBA" id="ARBA00022553"/>
    </source>
</evidence>
<sequence>MPITAALGGTPLREAIRLALLSPAGLLGRLSRLSTLALLSLSVVGAWALALTVASQTGRTAVEAGFERAGAEALATEQFARKTIVISGMLRNQAQRWLTYSQPGDAGRRADVETTIRAILDNAELGIAQFGIVDAKGDVLWHSAGGHAGFSVGERDHFRRHRDGQVGPIFGRPSPGRDRLLPVSWRLADADGGFVGAAIALLRPADIAPLLANIVERDGSLSALVRLEGELLAGSHRAAPLIGQPVLGDPMREVLMRDGIFRREGPVVQGGPDRLTVGRLVPGTNLVAIGAVDASQTLQTARLLEGTAYLAAIGFTGLVILCAVLVLVAERARHAATEVAVLAAGQAELRRLHARLPAVIFLRDVAADGSSRLTYRAGDIGGVTGWTDGALDDVEDWTYLYDEHAPPRQEMVSRVLRDGSAKHHWRLRQPDGSWRHVVMRMERLSRRPDGGGEIVGYLRDASAEHSALESAAAAREELDATLALAPVVVFRARAWTCAACTWRHGRGCYREDYISGSLEQVTGWSEQALSSAGGLAAVLSPFDTVLEGIEAMKREGGWSADLTLRRPDGTTLTIRMTTRVVARPDDSALDFVGYLVDVTAEREAKARAITSARLASLGEVSGGLAHELKQPLLAIGLAVSNTQQAAEKGDLAAVRARLGRISGYVARAASVVDHLRRYARGADEDAPMVPVPVSTALDGALAVLGGTLRDAGVTLRVEIGDPVPAVLGQLVPLEQVLVNLIGNARDALASRQAGSPRLVTVTAEQEGDAVLITIADNAGGIPERVMARLFQPFVTTKGEDAGTGLGLSLCQGLVHHMGGTIAASNEGGGAVFRIRLPAAPSPA</sequence>
<dbReference type="InterPro" id="IPR036890">
    <property type="entry name" value="HATPase_C_sf"/>
</dbReference>
<reference evidence="12 13" key="1">
    <citation type="submission" date="2020-02" db="EMBL/GenBank/DDBJ databases">
        <authorList>
            <person name="Kim H.M."/>
            <person name="Jeon C.O."/>
        </authorList>
    </citation>
    <scope>NUCLEOTIDE SEQUENCE [LARGE SCALE GENOMIC DNA]</scope>
    <source>
        <strain evidence="12 13">PeD5</strain>
    </source>
</reference>
<dbReference type="Proteomes" id="UP000475385">
    <property type="component" value="Unassembled WGS sequence"/>
</dbReference>
<evidence type="ECO:0000259" key="11">
    <source>
        <dbReference type="PROSITE" id="PS50113"/>
    </source>
</evidence>
<dbReference type="SUPFAM" id="SSF55874">
    <property type="entry name" value="ATPase domain of HSP90 chaperone/DNA topoisomerase II/histidine kinase"/>
    <property type="match status" value="1"/>
</dbReference>
<gene>
    <name evidence="12" type="ORF">G3576_10125</name>
</gene>
<evidence type="ECO:0000256" key="2">
    <source>
        <dbReference type="ARBA" id="ARBA00012438"/>
    </source>
</evidence>
<dbReference type="InterPro" id="IPR005467">
    <property type="entry name" value="His_kinase_dom"/>
</dbReference>
<dbReference type="GO" id="GO:0000155">
    <property type="term" value="F:phosphorelay sensor kinase activity"/>
    <property type="evidence" value="ECO:0007669"/>
    <property type="project" value="InterPro"/>
</dbReference>
<reference evidence="12 13" key="2">
    <citation type="submission" date="2020-03" db="EMBL/GenBank/DDBJ databases">
        <title>Roseomonas stagni sp. nov., isolated from pond water in Japan.</title>
        <authorList>
            <person name="Furuhata K."/>
            <person name="Miyamoto H."/>
            <person name="Goto K."/>
        </authorList>
    </citation>
    <scope>NUCLEOTIDE SEQUENCE [LARGE SCALE GENOMIC DNA]</scope>
    <source>
        <strain evidence="12 13">PeD5</strain>
    </source>
</reference>
<keyword evidence="3" id="KW-0597">Phosphoprotein</keyword>
<dbReference type="CDD" id="cd00082">
    <property type="entry name" value="HisKA"/>
    <property type="match status" value="1"/>
</dbReference>
<dbReference type="InterPro" id="IPR003661">
    <property type="entry name" value="HisK_dim/P_dom"/>
</dbReference>
<comment type="catalytic activity">
    <reaction evidence="1">
        <text>ATP + protein L-histidine = ADP + protein N-phospho-L-histidine.</text>
        <dbReference type="EC" id="2.7.13.3"/>
    </reaction>
</comment>
<dbReference type="PANTHER" id="PTHR43065">
    <property type="entry name" value="SENSOR HISTIDINE KINASE"/>
    <property type="match status" value="1"/>
</dbReference>
<feature type="transmembrane region" description="Helical" evidence="9">
    <location>
        <begin position="33"/>
        <end position="54"/>
    </location>
</feature>
<evidence type="ECO:0000259" key="10">
    <source>
        <dbReference type="PROSITE" id="PS50109"/>
    </source>
</evidence>
<evidence type="ECO:0000313" key="12">
    <source>
        <dbReference type="EMBL" id="NGM20371.1"/>
    </source>
</evidence>
<dbReference type="SUPFAM" id="SSF55785">
    <property type="entry name" value="PYP-like sensor domain (PAS domain)"/>
    <property type="match status" value="2"/>
</dbReference>
<keyword evidence="5" id="KW-0547">Nucleotide-binding</keyword>
<dbReference type="PRINTS" id="PR00344">
    <property type="entry name" value="BCTRLSENSOR"/>
</dbReference>
<dbReference type="Gene3D" id="3.30.450.20">
    <property type="entry name" value="PAS domain"/>
    <property type="match status" value="3"/>
</dbReference>
<evidence type="ECO:0000256" key="7">
    <source>
        <dbReference type="ARBA" id="ARBA00022840"/>
    </source>
</evidence>
<feature type="domain" description="PAC" evidence="11">
    <location>
        <begin position="558"/>
        <end position="610"/>
    </location>
</feature>
<keyword evidence="9" id="KW-0812">Transmembrane</keyword>
<protein>
    <recommendedName>
        <fullName evidence="2">histidine kinase</fullName>
        <ecNumber evidence="2">2.7.13.3</ecNumber>
    </recommendedName>
</protein>
<dbReference type="Gene3D" id="1.10.287.130">
    <property type="match status" value="1"/>
</dbReference>
<evidence type="ECO:0000256" key="5">
    <source>
        <dbReference type="ARBA" id="ARBA00022741"/>
    </source>
</evidence>
<keyword evidence="9" id="KW-1133">Transmembrane helix</keyword>
<dbReference type="CDD" id="cd12914">
    <property type="entry name" value="PDC1_DGC_like"/>
    <property type="match status" value="1"/>
</dbReference>
<dbReference type="Gene3D" id="3.30.565.10">
    <property type="entry name" value="Histidine kinase-like ATPase, C-terminal domain"/>
    <property type="match status" value="1"/>
</dbReference>
<dbReference type="InterPro" id="IPR000700">
    <property type="entry name" value="PAS-assoc_C"/>
</dbReference>
<comment type="caution">
    <text evidence="12">The sequence shown here is derived from an EMBL/GenBank/DDBJ whole genome shotgun (WGS) entry which is preliminary data.</text>
</comment>
<dbReference type="InterPro" id="IPR004358">
    <property type="entry name" value="Sig_transdc_His_kin-like_C"/>
</dbReference>
<evidence type="ECO:0000256" key="1">
    <source>
        <dbReference type="ARBA" id="ARBA00000085"/>
    </source>
</evidence>
<evidence type="ECO:0000313" key="13">
    <source>
        <dbReference type="Proteomes" id="UP000475385"/>
    </source>
</evidence>
<dbReference type="InterPro" id="IPR000014">
    <property type="entry name" value="PAS"/>
</dbReference>
<dbReference type="PROSITE" id="PS50113">
    <property type="entry name" value="PAC"/>
    <property type="match status" value="1"/>
</dbReference>
<dbReference type="InterPro" id="IPR036097">
    <property type="entry name" value="HisK_dim/P_sf"/>
</dbReference>
<dbReference type="InterPro" id="IPR035965">
    <property type="entry name" value="PAS-like_dom_sf"/>
</dbReference>
<dbReference type="Pfam" id="PF02518">
    <property type="entry name" value="HATPase_c"/>
    <property type="match status" value="1"/>
</dbReference>
<dbReference type="EMBL" id="JAAIKB010000003">
    <property type="protein sequence ID" value="NGM20371.1"/>
    <property type="molecule type" value="Genomic_DNA"/>
</dbReference>
<accession>A0A6M1LJB6</accession>
<evidence type="ECO:0000256" key="9">
    <source>
        <dbReference type="SAM" id="Phobius"/>
    </source>
</evidence>
<name>A0A6M1LJB6_9PROT</name>
<dbReference type="SMART" id="SM00387">
    <property type="entry name" value="HATPase_c"/>
    <property type="match status" value="1"/>
</dbReference>
<dbReference type="GO" id="GO:0005524">
    <property type="term" value="F:ATP binding"/>
    <property type="evidence" value="ECO:0007669"/>
    <property type="project" value="UniProtKB-KW"/>
</dbReference>
<keyword evidence="7" id="KW-0067">ATP-binding</keyword>
<dbReference type="AlphaFoldDB" id="A0A6M1LJB6"/>
<keyword evidence="8" id="KW-0902">Two-component regulatory system</keyword>
<evidence type="ECO:0000256" key="6">
    <source>
        <dbReference type="ARBA" id="ARBA00022777"/>
    </source>
</evidence>
<evidence type="ECO:0000256" key="8">
    <source>
        <dbReference type="ARBA" id="ARBA00023012"/>
    </source>
</evidence>
<feature type="transmembrane region" description="Helical" evidence="9">
    <location>
        <begin position="308"/>
        <end position="329"/>
    </location>
</feature>
<proteinExistence type="predicted"/>
<keyword evidence="13" id="KW-1185">Reference proteome</keyword>
<evidence type="ECO:0000256" key="4">
    <source>
        <dbReference type="ARBA" id="ARBA00022679"/>
    </source>
</evidence>
<dbReference type="SUPFAM" id="SSF47384">
    <property type="entry name" value="Homodimeric domain of signal transducing histidine kinase"/>
    <property type="match status" value="1"/>
</dbReference>
<feature type="domain" description="Histidine kinase" evidence="10">
    <location>
        <begin position="623"/>
        <end position="840"/>
    </location>
</feature>
<keyword evidence="6" id="KW-0418">Kinase</keyword>
<organism evidence="12 13">
    <name type="scientific">Falsiroseomonas algicola</name>
    <dbReference type="NCBI Taxonomy" id="2716930"/>
    <lineage>
        <taxon>Bacteria</taxon>
        <taxon>Pseudomonadati</taxon>
        <taxon>Pseudomonadota</taxon>
        <taxon>Alphaproteobacteria</taxon>
        <taxon>Acetobacterales</taxon>
        <taxon>Roseomonadaceae</taxon>
        <taxon>Falsiroseomonas</taxon>
    </lineage>
</organism>
<dbReference type="EC" id="2.7.13.3" evidence="2"/>